<comment type="similarity">
    <text evidence="4">Belongs to the cyclophilin-type PPIase family.</text>
</comment>
<protein>
    <recommendedName>
        <fullName evidence="4">Peptidyl-prolyl cis-trans isomerase</fullName>
        <shortName evidence="4">PPIase</shortName>
        <ecNumber evidence="4">5.2.1.8</ecNumber>
    </recommendedName>
</protein>
<evidence type="ECO:0000256" key="3">
    <source>
        <dbReference type="ARBA" id="ARBA00023235"/>
    </source>
</evidence>
<proteinExistence type="inferred from homology"/>
<sequence>MTIFPLLCLLILFSQVQAKKYKITDQVYMDLEIDGRMAGRIVFGLFGEVVPKTVKNFKKLALEGIEGKSYKGTNIFIAIRKVMILGGDVIFNNGSGSTSIYGKYFDDENFEIRHDSTGLLASANRDVPNTNGCMFFITTMPTPWLNGKNVIFGKVLMGHEVVHKIEHLKTDYNDRILNKVQIVECGEIVFEPFYDDHKNYEITLWAWIKAGWFPLSFSFAILGVFHYIMTQLNKLQSFQ</sequence>
<dbReference type="SUPFAM" id="SSF50891">
    <property type="entry name" value="Cyclophilin-like"/>
    <property type="match status" value="1"/>
</dbReference>
<dbReference type="PANTHER" id="PTHR11071:SF559">
    <property type="entry name" value="PEPTIDYL-PROLYL CIS-TRANS ISOMERASE"/>
    <property type="match status" value="1"/>
</dbReference>
<keyword evidence="5" id="KW-0472">Membrane</keyword>
<keyword evidence="5" id="KW-0812">Transmembrane</keyword>
<feature type="domain" description="PPIase cyclophilin-type" evidence="6">
    <location>
        <begin position="28"/>
        <end position="187"/>
    </location>
</feature>
<dbReference type="PROSITE" id="PS50072">
    <property type="entry name" value="CSA_PPIASE_2"/>
    <property type="match status" value="1"/>
</dbReference>
<dbReference type="PANTHER" id="PTHR11071">
    <property type="entry name" value="PEPTIDYL-PROLYL CIS-TRANS ISOMERASE"/>
    <property type="match status" value="1"/>
</dbReference>
<keyword evidence="8" id="KW-1185">Reference proteome</keyword>
<organism evidence="7 8">
    <name type="scientific">Hypothenemus hampei</name>
    <name type="common">Coffee berry borer</name>
    <dbReference type="NCBI Taxonomy" id="57062"/>
    <lineage>
        <taxon>Eukaryota</taxon>
        <taxon>Metazoa</taxon>
        <taxon>Ecdysozoa</taxon>
        <taxon>Arthropoda</taxon>
        <taxon>Hexapoda</taxon>
        <taxon>Insecta</taxon>
        <taxon>Pterygota</taxon>
        <taxon>Neoptera</taxon>
        <taxon>Endopterygota</taxon>
        <taxon>Coleoptera</taxon>
        <taxon>Polyphaga</taxon>
        <taxon>Cucujiformia</taxon>
        <taxon>Curculionidae</taxon>
        <taxon>Scolytinae</taxon>
        <taxon>Hypothenemus</taxon>
    </lineage>
</organism>
<dbReference type="AlphaFoldDB" id="A0ABD1E952"/>
<feature type="chain" id="PRO_5044532678" description="Peptidyl-prolyl cis-trans isomerase" evidence="4">
    <location>
        <begin position="19"/>
        <end position="239"/>
    </location>
</feature>
<evidence type="ECO:0000313" key="7">
    <source>
        <dbReference type="EMBL" id="KAL1490487.1"/>
    </source>
</evidence>
<keyword evidence="3 4" id="KW-0413">Isomerase</keyword>
<dbReference type="EMBL" id="JBDJPC010000010">
    <property type="protein sequence ID" value="KAL1490487.1"/>
    <property type="molecule type" value="Genomic_DNA"/>
</dbReference>
<evidence type="ECO:0000256" key="4">
    <source>
        <dbReference type="RuleBase" id="RU363019"/>
    </source>
</evidence>
<dbReference type="FunFam" id="2.40.100.10:FF:000025">
    <property type="entry name" value="Peptidyl-prolyl cis-trans isomerase CYP19-2"/>
    <property type="match status" value="1"/>
</dbReference>
<feature type="signal peptide" evidence="4">
    <location>
        <begin position="1"/>
        <end position="18"/>
    </location>
</feature>
<evidence type="ECO:0000259" key="6">
    <source>
        <dbReference type="PROSITE" id="PS50072"/>
    </source>
</evidence>
<keyword evidence="2 4" id="KW-0697">Rotamase</keyword>
<evidence type="ECO:0000313" key="8">
    <source>
        <dbReference type="Proteomes" id="UP001566132"/>
    </source>
</evidence>
<comment type="caution">
    <text evidence="7">The sequence shown here is derived from an EMBL/GenBank/DDBJ whole genome shotgun (WGS) entry which is preliminary data.</text>
</comment>
<name>A0ABD1E952_HYPHA</name>
<feature type="transmembrane region" description="Helical" evidence="5">
    <location>
        <begin position="204"/>
        <end position="229"/>
    </location>
</feature>
<keyword evidence="5" id="KW-1133">Transmembrane helix</keyword>
<dbReference type="PRINTS" id="PR00153">
    <property type="entry name" value="CSAPPISMRASE"/>
</dbReference>
<dbReference type="Proteomes" id="UP001566132">
    <property type="component" value="Unassembled WGS sequence"/>
</dbReference>
<dbReference type="Pfam" id="PF00160">
    <property type="entry name" value="Pro_isomerase"/>
    <property type="match status" value="1"/>
</dbReference>
<evidence type="ECO:0000256" key="1">
    <source>
        <dbReference type="ARBA" id="ARBA00000971"/>
    </source>
</evidence>
<keyword evidence="4" id="KW-0732">Signal</keyword>
<reference evidence="7 8" key="1">
    <citation type="submission" date="2024-05" db="EMBL/GenBank/DDBJ databases">
        <title>Genetic variation in Jamaican populations of the coffee berry borer (Hypothenemus hampei).</title>
        <authorList>
            <person name="Errbii M."/>
            <person name="Myrie A."/>
        </authorList>
    </citation>
    <scope>NUCLEOTIDE SEQUENCE [LARGE SCALE GENOMIC DNA]</scope>
    <source>
        <strain evidence="7">JA-Hopewell-2020-01-JO</strain>
        <tissue evidence="7">Whole body</tissue>
    </source>
</reference>
<accession>A0ABD1E952</accession>
<comment type="catalytic activity">
    <reaction evidence="1 4">
        <text>[protein]-peptidylproline (omega=180) = [protein]-peptidylproline (omega=0)</text>
        <dbReference type="Rhea" id="RHEA:16237"/>
        <dbReference type="Rhea" id="RHEA-COMP:10747"/>
        <dbReference type="Rhea" id="RHEA-COMP:10748"/>
        <dbReference type="ChEBI" id="CHEBI:83833"/>
        <dbReference type="ChEBI" id="CHEBI:83834"/>
        <dbReference type="EC" id="5.2.1.8"/>
    </reaction>
</comment>
<dbReference type="GO" id="GO:0003755">
    <property type="term" value="F:peptidyl-prolyl cis-trans isomerase activity"/>
    <property type="evidence" value="ECO:0007669"/>
    <property type="project" value="UniProtKB-UniRule"/>
</dbReference>
<dbReference type="EC" id="5.2.1.8" evidence="4"/>
<gene>
    <name evidence="7" type="ORF">ABEB36_013172</name>
</gene>
<evidence type="ECO:0000256" key="2">
    <source>
        <dbReference type="ARBA" id="ARBA00023110"/>
    </source>
</evidence>
<comment type="function">
    <text evidence="4">PPIases accelerate the folding of proteins. It catalyzes the cis-trans isomerization of proline imidic peptide bonds in oligopeptides.</text>
</comment>
<dbReference type="InterPro" id="IPR029000">
    <property type="entry name" value="Cyclophilin-like_dom_sf"/>
</dbReference>
<evidence type="ECO:0000256" key="5">
    <source>
        <dbReference type="SAM" id="Phobius"/>
    </source>
</evidence>
<dbReference type="InterPro" id="IPR002130">
    <property type="entry name" value="Cyclophilin-type_PPIase_dom"/>
</dbReference>
<dbReference type="Gene3D" id="2.40.100.10">
    <property type="entry name" value="Cyclophilin-like"/>
    <property type="match status" value="1"/>
</dbReference>